<reference evidence="6" key="2">
    <citation type="submission" date="2021-01" db="EMBL/GenBank/DDBJ databases">
        <authorList>
            <person name="Mieszkin S."/>
            <person name="Pouder E."/>
            <person name="Alain K."/>
        </authorList>
    </citation>
    <scope>NUCLEOTIDE SEQUENCE</scope>
    <source>
        <strain evidence="6">HW T2.11</strain>
    </source>
</reference>
<organism evidence="6 7">
    <name type="scientific">Acidisoma silvae</name>
    <dbReference type="NCBI Taxonomy" id="2802396"/>
    <lineage>
        <taxon>Bacteria</taxon>
        <taxon>Pseudomonadati</taxon>
        <taxon>Pseudomonadota</taxon>
        <taxon>Alphaproteobacteria</taxon>
        <taxon>Acetobacterales</taxon>
        <taxon>Acidocellaceae</taxon>
        <taxon>Acidisoma</taxon>
    </lineage>
</organism>
<evidence type="ECO:0000256" key="4">
    <source>
        <dbReference type="SAM" id="MobiDB-lite"/>
    </source>
</evidence>
<dbReference type="InterPro" id="IPR029044">
    <property type="entry name" value="Nucleotide-diphossugar_trans"/>
</dbReference>
<feature type="region of interest" description="Disordered" evidence="4">
    <location>
        <begin position="661"/>
        <end position="684"/>
    </location>
</feature>
<protein>
    <submittedName>
        <fullName evidence="6">Glycosyltransferase</fullName>
    </submittedName>
</protein>
<keyword evidence="3" id="KW-0808">Transferase</keyword>
<dbReference type="InterPro" id="IPR050757">
    <property type="entry name" value="Collagen_mod_GT25"/>
</dbReference>
<evidence type="ECO:0000256" key="2">
    <source>
        <dbReference type="ARBA" id="ARBA00022676"/>
    </source>
</evidence>
<dbReference type="Gene3D" id="1.25.40.10">
    <property type="entry name" value="Tetratricopeptide repeat domain"/>
    <property type="match status" value="1"/>
</dbReference>
<comment type="similarity">
    <text evidence="1">Belongs to the glycosyltransferase 25 family.</text>
</comment>
<evidence type="ECO:0000256" key="1">
    <source>
        <dbReference type="ARBA" id="ARBA00006721"/>
    </source>
</evidence>
<gene>
    <name evidence="6" type="ORF">ASILVAE211_19925</name>
</gene>
<accession>A0A964E171</accession>
<evidence type="ECO:0000256" key="3">
    <source>
        <dbReference type="ARBA" id="ARBA00022679"/>
    </source>
</evidence>
<keyword evidence="2" id="KW-0328">Glycosyltransferase</keyword>
<dbReference type="EMBL" id="JAESVB010000014">
    <property type="protein sequence ID" value="MCB8877473.1"/>
    <property type="molecule type" value="Genomic_DNA"/>
</dbReference>
<dbReference type="RefSeq" id="WP_227323122.1">
    <property type="nucleotide sequence ID" value="NZ_JAESVB010000014.1"/>
</dbReference>
<dbReference type="SUPFAM" id="SSF53448">
    <property type="entry name" value="Nucleotide-diphospho-sugar transferases"/>
    <property type="match status" value="2"/>
</dbReference>
<name>A0A964E171_9PROT</name>
<evidence type="ECO:0000313" key="7">
    <source>
        <dbReference type="Proteomes" id="UP000708298"/>
    </source>
</evidence>
<dbReference type="PANTHER" id="PTHR10730:SF53">
    <property type="entry name" value="GLYCOSYLTRANSFERASE 25 FAMILY MEMBER"/>
    <property type="match status" value="1"/>
</dbReference>
<dbReference type="InterPro" id="IPR001173">
    <property type="entry name" value="Glyco_trans_2-like"/>
</dbReference>
<evidence type="ECO:0000259" key="5">
    <source>
        <dbReference type="Pfam" id="PF00535"/>
    </source>
</evidence>
<dbReference type="Gene3D" id="3.90.550.10">
    <property type="entry name" value="Spore Coat Polysaccharide Biosynthesis Protein SpsA, Chain A"/>
    <property type="match status" value="2"/>
</dbReference>
<evidence type="ECO:0000313" key="6">
    <source>
        <dbReference type="EMBL" id="MCB8877473.1"/>
    </source>
</evidence>
<dbReference type="InterPro" id="IPR011990">
    <property type="entry name" value="TPR-like_helical_dom_sf"/>
</dbReference>
<proteinExistence type="inferred from homology"/>
<reference evidence="6" key="1">
    <citation type="journal article" date="2021" name="Microorganisms">
        <title>Acidisoma silvae sp. nov. and Acidisomacellulosilytica sp. nov., Two Acidophilic Bacteria Isolated from Decaying Wood, Hydrolyzing Cellulose and Producing Poly-3-hydroxybutyrate.</title>
        <authorList>
            <person name="Mieszkin S."/>
            <person name="Pouder E."/>
            <person name="Uroz S."/>
            <person name="Simon-Colin C."/>
            <person name="Alain K."/>
        </authorList>
    </citation>
    <scope>NUCLEOTIDE SEQUENCE</scope>
    <source>
        <strain evidence="6">HW T2.11</strain>
    </source>
</reference>
<comment type="caution">
    <text evidence="6">The sequence shown here is derived from an EMBL/GenBank/DDBJ whole genome shotgun (WGS) entry which is preliminary data.</text>
</comment>
<dbReference type="Proteomes" id="UP000708298">
    <property type="component" value="Unassembled WGS sequence"/>
</dbReference>
<sequence length="991" mass="111778">MIVKNESAVILRCLDSVRPLIDYVLIEDTGSSDGTQQLIRNWLAKEKIPGQVIDEPWQNFAHNRSHVLGKLRELPLVDYALIMDADDALIIEENLDVVLFKTDLDKDLYDVEIRHGSARFFRPQLCRNAMTFSYKAVLHEYLEGPEGPVTRATAAGLRIDTGRGGARNENPNKYRDDAAVLEKALTAEADPFLISRYRFYLAQSYRDCGEREKALDNYLLRAELGYWDEEIFESLYAVAILKEELAYPADEVIASYLKAADIVPTRAEALHGVARFCRLRGRCQEGVHYARRGMRIPMPGGGLFIQRWIYDYGLADEFAISAYWVGDYRDSLDTCLNLLANPLLPESERIRVGANARFAADKLPRPANLGVLGRTSQLDLHAITADRPLRTHVTTMPKILLAILAKQKAKALPLYLACIEALDYPKSDIVLYVRTNNNTDDTHDILRAWLSRVGDLYAAVEYDASDVSEPVENFAEHEWNAQRFLVLGQIRQTSLQRALHHQCAFYFVSDVDNFIRSSTLKELVALNLPIVAPLLRSIDAGSYYSNYHAEIDENGYYRECDQYHWILNGYIRGVNEVPVVHCTYLIRSDVIPDLAYADKTERHEYVIFSESARKAGIPQYLDNRQTYGYITFAIGEASDASSEFSRASRLLGINPPLAEPVPASLHTGQSDDPSNIDKPPGSVEHQSVIAPGQLSEWLQAFRTKADPVTVFVHPDMAGFVDHLAEILVQGVEELGARAVLVRDLPPVMPDPLIVIGANLLTDNERARLSDCTIILNVENSASSFMTDAYLRCLARTIVWDYDSQNSASLSIILEKPVFYFRLFYVPSLSRSVFTPEKDIDVLFYGSFNERREKIMDGLRKRGLAVGAVFNVFSTDLDSLIARSKVVINIHYYDNGRFEIVRLSDLFANRCAVISEVNLGERIDEDLKGAFIGVPYDALVETTEALVRDDNKRRQVAEEGFRLFSQRRAVDILPEALAWAASQSIEADDIRR</sequence>
<feature type="domain" description="Glycosyltransferase 2-like" evidence="5">
    <location>
        <begin position="1"/>
        <end position="128"/>
    </location>
</feature>
<dbReference type="GO" id="GO:0050211">
    <property type="term" value="F:procollagen galactosyltransferase activity"/>
    <property type="evidence" value="ECO:0007669"/>
    <property type="project" value="TreeGrafter"/>
</dbReference>
<dbReference type="PANTHER" id="PTHR10730">
    <property type="entry name" value="PROCOLLAGEN-LYSINE,2-OXOGLUTARATE 5-DIOXYGENASE/GLYCOSYLTRANSFERASE 25 FAMILY MEMBER"/>
    <property type="match status" value="1"/>
</dbReference>
<dbReference type="AlphaFoldDB" id="A0A964E171"/>
<dbReference type="Pfam" id="PF00535">
    <property type="entry name" value="Glycos_transf_2"/>
    <property type="match status" value="1"/>
</dbReference>
<keyword evidence="7" id="KW-1185">Reference proteome</keyword>